<dbReference type="AlphaFoldDB" id="A0A0H3ZMK6"/>
<sequence length="39" mass="4969">MGRHFRFSILKIILWRICFNYLMWWISEFGYLIRVFAIQ</sequence>
<reference evidence="2" key="1">
    <citation type="journal article" date="2015" name="MBio">
        <title>Eco-Evolutionary Dynamics of Episomes among Ecologically Cohesive Bacterial Populations.</title>
        <authorList>
            <person name="Xue H."/>
            <person name="Cordero O.X."/>
            <person name="Camas F.M."/>
            <person name="Trimble W."/>
            <person name="Meyer F."/>
            <person name="Guglielmini J."/>
            <person name="Rocha E.P."/>
            <person name="Polz M.F."/>
        </authorList>
    </citation>
    <scope>NUCLEOTIDE SEQUENCE</scope>
    <source>
        <strain evidence="2">5S_214</strain>
    </source>
</reference>
<organism evidence="2">
    <name type="scientific">Vibrio splendidus</name>
    <dbReference type="NCBI Taxonomy" id="29497"/>
    <lineage>
        <taxon>Bacteria</taxon>
        <taxon>Pseudomonadati</taxon>
        <taxon>Pseudomonadota</taxon>
        <taxon>Gammaproteobacteria</taxon>
        <taxon>Vibrionales</taxon>
        <taxon>Vibrionaceae</taxon>
        <taxon>Vibrio</taxon>
    </lineage>
</organism>
<accession>A0A0H3ZMK6</accession>
<keyword evidence="1" id="KW-0812">Transmembrane</keyword>
<feature type="transmembrane region" description="Helical" evidence="1">
    <location>
        <begin position="12"/>
        <end position="33"/>
    </location>
</feature>
<keyword evidence="1" id="KW-1133">Transmembrane helix</keyword>
<evidence type="ECO:0000313" key="2">
    <source>
        <dbReference type="EMBL" id="AKN37503.1"/>
    </source>
</evidence>
<name>A0A0H3ZMK6_VIBSP</name>
<evidence type="ECO:0000256" key="1">
    <source>
        <dbReference type="SAM" id="Phobius"/>
    </source>
</evidence>
<dbReference type="EMBL" id="KP795538">
    <property type="protein sequence ID" value="AKN37503.1"/>
    <property type="molecule type" value="Genomic_DNA"/>
</dbReference>
<protein>
    <submittedName>
        <fullName evidence="2">Uncharacterized protein</fullName>
    </submittedName>
</protein>
<keyword evidence="1" id="KW-0472">Membrane</keyword>
<proteinExistence type="predicted"/>